<evidence type="ECO:0000313" key="2">
    <source>
        <dbReference type="Proteomes" id="UP001066276"/>
    </source>
</evidence>
<evidence type="ECO:0000313" key="1">
    <source>
        <dbReference type="EMBL" id="KAJ1190829.1"/>
    </source>
</evidence>
<keyword evidence="2" id="KW-1185">Reference proteome</keyword>
<comment type="caution">
    <text evidence="1">The sequence shown here is derived from an EMBL/GenBank/DDBJ whole genome shotgun (WGS) entry which is preliminary data.</text>
</comment>
<reference evidence="1" key="1">
    <citation type="journal article" date="2022" name="bioRxiv">
        <title>Sequencing and chromosome-scale assembly of the giantPleurodeles waltlgenome.</title>
        <authorList>
            <person name="Brown T."/>
            <person name="Elewa A."/>
            <person name="Iarovenko S."/>
            <person name="Subramanian E."/>
            <person name="Araus A.J."/>
            <person name="Petzold A."/>
            <person name="Susuki M."/>
            <person name="Suzuki K.-i.T."/>
            <person name="Hayashi T."/>
            <person name="Toyoda A."/>
            <person name="Oliveira C."/>
            <person name="Osipova E."/>
            <person name="Leigh N.D."/>
            <person name="Simon A."/>
            <person name="Yun M.H."/>
        </authorList>
    </citation>
    <scope>NUCLEOTIDE SEQUENCE</scope>
    <source>
        <strain evidence="1">20211129_DDA</strain>
        <tissue evidence="1">Liver</tissue>
    </source>
</reference>
<sequence length="91" mass="9533">MQGSWWCAATAGALVLAVAGGRYLEWTRSSGGEKRASWMPGYGTLLRRRGAEAVGPAVKGSVGEQPDRVCAECSARRLGPIARGAEGVMPQ</sequence>
<name>A0AAV7UQU0_PLEWA</name>
<dbReference type="EMBL" id="JANPWB010000004">
    <property type="protein sequence ID" value="KAJ1190829.1"/>
    <property type="molecule type" value="Genomic_DNA"/>
</dbReference>
<gene>
    <name evidence="1" type="ORF">NDU88_000148</name>
</gene>
<dbReference type="Proteomes" id="UP001066276">
    <property type="component" value="Chromosome 2_2"/>
</dbReference>
<proteinExistence type="predicted"/>
<evidence type="ECO:0008006" key="3">
    <source>
        <dbReference type="Google" id="ProtNLM"/>
    </source>
</evidence>
<protein>
    <recommendedName>
        <fullName evidence="3">Secreted protein</fullName>
    </recommendedName>
</protein>
<dbReference type="AlphaFoldDB" id="A0AAV7UQU0"/>
<organism evidence="1 2">
    <name type="scientific">Pleurodeles waltl</name>
    <name type="common">Iberian ribbed newt</name>
    <dbReference type="NCBI Taxonomy" id="8319"/>
    <lineage>
        <taxon>Eukaryota</taxon>
        <taxon>Metazoa</taxon>
        <taxon>Chordata</taxon>
        <taxon>Craniata</taxon>
        <taxon>Vertebrata</taxon>
        <taxon>Euteleostomi</taxon>
        <taxon>Amphibia</taxon>
        <taxon>Batrachia</taxon>
        <taxon>Caudata</taxon>
        <taxon>Salamandroidea</taxon>
        <taxon>Salamandridae</taxon>
        <taxon>Pleurodelinae</taxon>
        <taxon>Pleurodeles</taxon>
    </lineage>
</organism>
<accession>A0AAV7UQU0</accession>